<reference evidence="2" key="1">
    <citation type="submission" date="2017-07" db="EMBL/GenBank/DDBJ databases">
        <title>Taro Niue Genome Assembly and Annotation.</title>
        <authorList>
            <person name="Atibalentja N."/>
            <person name="Keating K."/>
            <person name="Fields C.J."/>
        </authorList>
    </citation>
    <scope>NUCLEOTIDE SEQUENCE</scope>
    <source>
        <strain evidence="2">Niue_2</strain>
        <tissue evidence="2">Leaf</tissue>
    </source>
</reference>
<evidence type="ECO:0000313" key="3">
    <source>
        <dbReference type="Proteomes" id="UP000652761"/>
    </source>
</evidence>
<keyword evidence="3" id="KW-1185">Reference proteome</keyword>
<dbReference type="Proteomes" id="UP000652761">
    <property type="component" value="Unassembled WGS sequence"/>
</dbReference>
<evidence type="ECO:0000256" key="1">
    <source>
        <dbReference type="SAM" id="Phobius"/>
    </source>
</evidence>
<comment type="caution">
    <text evidence="2">The sequence shown here is derived from an EMBL/GenBank/DDBJ whole genome shotgun (WGS) entry which is preliminary data.</text>
</comment>
<proteinExistence type="predicted"/>
<name>A0A843XWI6_COLES</name>
<organism evidence="2 3">
    <name type="scientific">Colocasia esculenta</name>
    <name type="common">Wild taro</name>
    <name type="synonym">Arum esculentum</name>
    <dbReference type="NCBI Taxonomy" id="4460"/>
    <lineage>
        <taxon>Eukaryota</taxon>
        <taxon>Viridiplantae</taxon>
        <taxon>Streptophyta</taxon>
        <taxon>Embryophyta</taxon>
        <taxon>Tracheophyta</taxon>
        <taxon>Spermatophyta</taxon>
        <taxon>Magnoliopsida</taxon>
        <taxon>Liliopsida</taxon>
        <taxon>Araceae</taxon>
        <taxon>Aroideae</taxon>
        <taxon>Colocasieae</taxon>
        <taxon>Colocasia</taxon>
    </lineage>
</organism>
<keyword evidence="1" id="KW-1133">Transmembrane helix</keyword>
<keyword evidence="1" id="KW-0472">Membrane</keyword>
<keyword evidence="1" id="KW-0812">Transmembrane</keyword>
<gene>
    <name evidence="2" type="ORF">Taro_056559</name>
</gene>
<feature type="transmembrane region" description="Helical" evidence="1">
    <location>
        <begin position="62"/>
        <end position="81"/>
    </location>
</feature>
<evidence type="ECO:0000313" key="2">
    <source>
        <dbReference type="EMBL" id="MQM23493.1"/>
    </source>
</evidence>
<dbReference type="AlphaFoldDB" id="A0A843XWI6"/>
<sequence>MSAEGRARGTTLAWPTQCPGIDLLSGMPRRGTRPRRGVFLGTSLMHLLADANSTIVDLMPQTYPFVYMLTVAGYLLTMLGTA</sequence>
<accession>A0A843XWI6</accession>
<dbReference type="EMBL" id="NMUH01016553">
    <property type="protein sequence ID" value="MQM23493.1"/>
    <property type="molecule type" value="Genomic_DNA"/>
</dbReference>
<protein>
    <submittedName>
        <fullName evidence="2">Uncharacterized protein</fullName>
    </submittedName>
</protein>